<geneLocation type="plasmid" evidence="3 4">
    <name>pA</name>
</geneLocation>
<reference evidence="3" key="1">
    <citation type="submission" date="2022-06" db="EMBL/GenBank/DDBJ databases">
        <title>Physiological and biochemical characterization and genomic elucidation of a strain of the genus Ensifer adhaerens M8 that combines arsenic oxidation and chromium reduction.</title>
        <authorList>
            <person name="Li X."/>
            <person name="Yu c."/>
        </authorList>
    </citation>
    <scope>NUCLEOTIDE SEQUENCE</scope>
    <source>
        <strain evidence="3">M8</strain>
        <plasmid evidence="3">pA</plasmid>
    </source>
</reference>
<dbReference type="EMBL" id="CP098808">
    <property type="protein sequence ID" value="USJ25680.1"/>
    <property type="molecule type" value="Genomic_DNA"/>
</dbReference>
<dbReference type="AlphaFoldDB" id="A0A9Q8YAM4"/>
<keyword evidence="3" id="KW-0328">Glycosyltransferase</keyword>
<feature type="transmembrane region" description="Helical" evidence="1">
    <location>
        <begin position="324"/>
        <end position="347"/>
    </location>
</feature>
<feature type="domain" description="Glycosyltransferase RgtA/B/C/D-like" evidence="2">
    <location>
        <begin position="74"/>
        <end position="226"/>
    </location>
</feature>
<dbReference type="GO" id="GO:0016757">
    <property type="term" value="F:glycosyltransferase activity"/>
    <property type="evidence" value="ECO:0007669"/>
    <property type="project" value="UniProtKB-KW"/>
</dbReference>
<keyword evidence="3" id="KW-0808">Transferase</keyword>
<dbReference type="Pfam" id="PF13231">
    <property type="entry name" value="PMT_2"/>
    <property type="match status" value="1"/>
</dbReference>
<dbReference type="RefSeq" id="WP_252160688.1">
    <property type="nucleotide sequence ID" value="NZ_CP098808.1"/>
</dbReference>
<evidence type="ECO:0000259" key="2">
    <source>
        <dbReference type="Pfam" id="PF13231"/>
    </source>
</evidence>
<feature type="transmembrane region" description="Helical" evidence="1">
    <location>
        <begin position="224"/>
        <end position="244"/>
    </location>
</feature>
<keyword evidence="1" id="KW-0812">Transmembrane</keyword>
<proteinExistence type="predicted"/>
<feature type="transmembrane region" description="Helical" evidence="1">
    <location>
        <begin position="101"/>
        <end position="119"/>
    </location>
</feature>
<gene>
    <name evidence="3" type="ORF">NE863_24740</name>
</gene>
<organism evidence="3 4">
    <name type="scientific">Ensifer adhaerens</name>
    <name type="common">Sinorhizobium morelense</name>
    <dbReference type="NCBI Taxonomy" id="106592"/>
    <lineage>
        <taxon>Bacteria</taxon>
        <taxon>Pseudomonadati</taxon>
        <taxon>Pseudomonadota</taxon>
        <taxon>Alphaproteobacteria</taxon>
        <taxon>Hyphomicrobiales</taxon>
        <taxon>Rhizobiaceae</taxon>
        <taxon>Sinorhizobium/Ensifer group</taxon>
        <taxon>Ensifer</taxon>
    </lineage>
</organism>
<name>A0A9Q8YAM4_ENSAD</name>
<keyword evidence="1" id="KW-0472">Membrane</keyword>
<feature type="transmembrane region" description="Helical" evidence="1">
    <location>
        <begin position="125"/>
        <end position="141"/>
    </location>
</feature>
<evidence type="ECO:0000313" key="4">
    <source>
        <dbReference type="Proteomes" id="UP001055460"/>
    </source>
</evidence>
<protein>
    <submittedName>
        <fullName evidence="3">Glycosyltransferase family 39 protein</fullName>
        <ecNumber evidence="3">2.4.-.-</ecNumber>
    </submittedName>
</protein>
<feature type="transmembrane region" description="Helical" evidence="1">
    <location>
        <begin position="153"/>
        <end position="170"/>
    </location>
</feature>
<dbReference type="EC" id="2.4.-.-" evidence="3"/>
<dbReference type="Proteomes" id="UP001055460">
    <property type="component" value="Plasmid pA"/>
</dbReference>
<feature type="transmembrane region" description="Helical" evidence="1">
    <location>
        <begin position="182"/>
        <end position="212"/>
    </location>
</feature>
<feature type="transmembrane region" description="Helical" evidence="1">
    <location>
        <begin position="20"/>
        <end position="40"/>
    </location>
</feature>
<keyword evidence="3" id="KW-0614">Plasmid</keyword>
<feature type="transmembrane region" description="Helical" evidence="1">
    <location>
        <begin position="290"/>
        <end position="312"/>
    </location>
</feature>
<accession>A0A9Q8YAM4</accession>
<sequence>MTYPASVSSERQETVEGKSVGIFYQVAAALFFLSVFYFLFLRIVNFEMRRDEQLYVPPARLLNDQSLYADFFYNHPPASAWYFYGISKLTGSSDLLLSGRLGVFLAWILMAVAVGGVVYVLTRSAWATVCVGILSLVNELFLTQTGVGATNNFLPWPFAFLGLSLFLLALRNEQRRSFLVALAGFLLALAVCFKLSAIAFIPAVTVAAFLLPRSLALKDRIAKVAAPLLVGGLAGGAPILFYLVRDPQLFLAHVVRYHTGPHPQYWRLMSGDGEGGAMSLAQKMVMAQDIWLAPAVAVALAAIIAVAFIVLARRTDNAAVEPQLRMGEVLVLAGVLVCSFVLSFVPTPGFPQYFAPPLVCLPLAFGLLLEALGPRALPTVRPILLSAVLVVLAVNAPRLGQYLGKATHPQQWTTMRVHEGGVTIAERMQAAGVTGKVATLAPIYPLEGGLDVYAELATGPFAYRTADMTSPELAKYYKMTSPSTIEALFEKDPPAAFLLGFEDELEKPMRAYAESHGYVQSASLGFKDRYGIPTLYLKPATPPGS</sequence>
<keyword evidence="1" id="KW-1133">Transmembrane helix</keyword>
<dbReference type="InterPro" id="IPR038731">
    <property type="entry name" value="RgtA/B/C-like"/>
</dbReference>
<evidence type="ECO:0000313" key="3">
    <source>
        <dbReference type="EMBL" id="USJ25680.1"/>
    </source>
</evidence>
<evidence type="ECO:0000256" key="1">
    <source>
        <dbReference type="SAM" id="Phobius"/>
    </source>
</evidence>